<feature type="region of interest" description="Disordered" evidence="2">
    <location>
        <begin position="125"/>
        <end position="200"/>
    </location>
</feature>
<reference evidence="3" key="1">
    <citation type="submission" date="2016-06" db="UniProtKB">
        <authorList>
            <consortium name="WormBaseParasite"/>
        </authorList>
    </citation>
    <scope>IDENTIFICATION</scope>
</reference>
<proteinExistence type="predicted"/>
<protein>
    <submittedName>
        <fullName evidence="3">CENPF protein</fullName>
    </submittedName>
</protein>
<evidence type="ECO:0000313" key="3">
    <source>
        <dbReference type="WBParaSite" id="GPUH_0000271601-mRNA-1"/>
    </source>
</evidence>
<feature type="compositionally biased region" description="Basic and acidic residues" evidence="2">
    <location>
        <begin position="190"/>
        <end position="200"/>
    </location>
</feature>
<feature type="compositionally biased region" description="Basic and acidic residues" evidence="2">
    <location>
        <begin position="169"/>
        <end position="180"/>
    </location>
</feature>
<name>A0A183D1X0_9BILA</name>
<evidence type="ECO:0000256" key="2">
    <source>
        <dbReference type="SAM" id="MobiDB-lite"/>
    </source>
</evidence>
<feature type="coiled-coil region" evidence="1">
    <location>
        <begin position="14"/>
        <end position="120"/>
    </location>
</feature>
<dbReference type="AlphaFoldDB" id="A0A183D1X0"/>
<keyword evidence="1" id="KW-0175">Coiled coil</keyword>
<accession>A0A183D1X0</accession>
<dbReference type="WBParaSite" id="GPUH_0000271601-mRNA-1">
    <property type="protein sequence ID" value="GPUH_0000271601-mRNA-1"/>
    <property type="gene ID" value="GPUH_0000271601"/>
</dbReference>
<sequence length="200" mass="22483">LLSTEVKKVLEGEIEEVKKTISGLFDKLHEAEQNGQVEELKIELETVKKEKEEQISALQQTNERLQMTEHQLQVLKEENARLGEACDDADAIEQGLRDEIFELKQQLAKLQAEKDGEDTREVNRRMGNIEAPAGHSTKACEKEMRSDSPCSAVSSFEKLELSENSGDVPTEKEEPTERTSHSSIKNSLKKNADNGECRTS</sequence>
<organism evidence="3">
    <name type="scientific">Gongylonema pulchrum</name>
    <dbReference type="NCBI Taxonomy" id="637853"/>
    <lineage>
        <taxon>Eukaryota</taxon>
        <taxon>Metazoa</taxon>
        <taxon>Ecdysozoa</taxon>
        <taxon>Nematoda</taxon>
        <taxon>Chromadorea</taxon>
        <taxon>Rhabditida</taxon>
        <taxon>Spirurina</taxon>
        <taxon>Spiruromorpha</taxon>
        <taxon>Spiruroidea</taxon>
        <taxon>Gongylonematidae</taxon>
        <taxon>Gongylonema</taxon>
    </lineage>
</organism>
<dbReference type="Gene3D" id="1.10.287.1490">
    <property type="match status" value="1"/>
</dbReference>
<evidence type="ECO:0000256" key="1">
    <source>
        <dbReference type="SAM" id="Coils"/>
    </source>
</evidence>